<keyword evidence="2" id="KW-1185">Reference proteome</keyword>
<evidence type="ECO:0008006" key="3">
    <source>
        <dbReference type="Google" id="ProtNLM"/>
    </source>
</evidence>
<dbReference type="RefSeq" id="WP_380427554.1">
    <property type="nucleotide sequence ID" value="NZ_JBHRZV010000051.1"/>
</dbReference>
<proteinExistence type="predicted"/>
<dbReference type="Proteomes" id="UP001595807">
    <property type="component" value="Unassembled WGS sequence"/>
</dbReference>
<reference evidence="2" key="1">
    <citation type="journal article" date="2019" name="Int. J. Syst. Evol. Microbiol.">
        <title>The Global Catalogue of Microorganisms (GCM) 10K type strain sequencing project: providing services to taxonomists for standard genome sequencing and annotation.</title>
        <authorList>
            <consortium name="The Broad Institute Genomics Platform"/>
            <consortium name="The Broad Institute Genome Sequencing Center for Infectious Disease"/>
            <person name="Wu L."/>
            <person name="Ma J."/>
        </authorList>
    </citation>
    <scope>NUCLEOTIDE SEQUENCE [LARGE SCALE GENOMIC DNA]</scope>
    <source>
        <strain evidence="2">CCUG 67170</strain>
    </source>
</reference>
<evidence type="ECO:0000313" key="1">
    <source>
        <dbReference type="EMBL" id="MFC3928729.1"/>
    </source>
</evidence>
<organism evidence="1 2">
    <name type="scientific">Streptococcus caprae</name>
    <dbReference type="NCBI Taxonomy" id="1640501"/>
    <lineage>
        <taxon>Bacteria</taxon>
        <taxon>Bacillati</taxon>
        <taxon>Bacillota</taxon>
        <taxon>Bacilli</taxon>
        <taxon>Lactobacillales</taxon>
        <taxon>Streptococcaceae</taxon>
        <taxon>Streptococcus</taxon>
    </lineage>
</organism>
<gene>
    <name evidence="1" type="ORF">ACFORF_09185</name>
</gene>
<comment type="caution">
    <text evidence="1">The sequence shown here is derived from an EMBL/GenBank/DDBJ whole genome shotgun (WGS) entry which is preliminary data.</text>
</comment>
<protein>
    <recommendedName>
        <fullName evidence="3">ATP-binding protein</fullName>
    </recommendedName>
</protein>
<name>A0ABV8CX56_9STRE</name>
<sequence>MGKNIDLLFVGSSNHRITLQTENGKKFYRFNSNNSDFNSYLLKDILQFVTVILSKPFKLDVEFIFNDITIQDKLVYIYFECLCYHLISKGYKVRIYFETAVSISTAGINHSPIRYLNPPNGKYSIDEFKRYFLKDLGVNHFRLWVGEQINPSILSSDIIMFLKHTQLFPKRMLYSIANTICELVGNAIEHGESDCLIDIDIAPNYSHRNKKNLSFMGVNVVVLNFSNKNIGDLVRQKVLSGNDYGEKYSKLQQIRNRHSQYFTDQYTEEVFWMLASLQDEISGRLDTSISGGKGSMELIKSIIDYSENSYCYVMSGCFTLSFEKEFLKKDLKGFIPFNDSTFETEPPRLELCSKSMVSIPGVGYNLNFVIQEAE</sequence>
<accession>A0ABV8CX56</accession>
<evidence type="ECO:0000313" key="2">
    <source>
        <dbReference type="Proteomes" id="UP001595807"/>
    </source>
</evidence>
<dbReference type="EMBL" id="JBHRZV010000051">
    <property type="protein sequence ID" value="MFC3928729.1"/>
    <property type="molecule type" value="Genomic_DNA"/>
</dbReference>